<name>A0A0J7JZY8_LASNI</name>
<dbReference type="PaxDb" id="67767-A0A0J7JZY8"/>
<comment type="caution">
    <text evidence="1">The sequence shown here is derived from an EMBL/GenBank/DDBJ whole genome shotgun (WGS) entry which is preliminary data.</text>
</comment>
<proteinExistence type="predicted"/>
<organism evidence="1 2">
    <name type="scientific">Lasius niger</name>
    <name type="common">Black garden ant</name>
    <dbReference type="NCBI Taxonomy" id="67767"/>
    <lineage>
        <taxon>Eukaryota</taxon>
        <taxon>Metazoa</taxon>
        <taxon>Ecdysozoa</taxon>
        <taxon>Arthropoda</taxon>
        <taxon>Hexapoda</taxon>
        <taxon>Insecta</taxon>
        <taxon>Pterygota</taxon>
        <taxon>Neoptera</taxon>
        <taxon>Endopterygota</taxon>
        <taxon>Hymenoptera</taxon>
        <taxon>Apocrita</taxon>
        <taxon>Aculeata</taxon>
        <taxon>Formicoidea</taxon>
        <taxon>Formicidae</taxon>
        <taxon>Formicinae</taxon>
        <taxon>Lasius</taxon>
        <taxon>Lasius</taxon>
    </lineage>
</organism>
<reference evidence="1 2" key="1">
    <citation type="submission" date="2015-04" db="EMBL/GenBank/DDBJ databases">
        <title>Lasius niger genome sequencing.</title>
        <authorList>
            <person name="Konorov E.A."/>
            <person name="Nikitin M.A."/>
            <person name="Kirill M.V."/>
            <person name="Chang P."/>
        </authorList>
    </citation>
    <scope>NUCLEOTIDE SEQUENCE [LARGE SCALE GENOMIC DNA]</scope>
    <source>
        <tissue evidence="1">Whole</tissue>
    </source>
</reference>
<gene>
    <name evidence="1" type="ORF">RF55_19537</name>
</gene>
<dbReference type="EMBL" id="LBMM01019110">
    <property type="protein sequence ID" value="KMQ83619.1"/>
    <property type="molecule type" value="Genomic_DNA"/>
</dbReference>
<keyword evidence="2" id="KW-1185">Reference proteome</keyword>
<protein>
    <submittedName>
        <fullName evidence="1">Ca2+ alpha subunit</fullName>
    </submittedName>
</protein>
<accession>A0A0J7JZY8</accession>
<evidence type="ECO:0000313" key="2">
    <source>
        <dbReference type="Proteomes" id="UP000036403"/>
    </source>
</evidence>
<dbReference type="AlphaFoldDB" id="A0A0J7JZY8"/>
<sequence>MPNIPEGGAIGDSFVDDSLQIRPLTAKEILTSQNLQDPSIRQTTIKDLLASQSLQTWESLPKKTSCSQRLQDAITSWQINVEEHPCFYSNVEEINNNTSDYIEIDTDNLPINVNDDI</sequence>
<evidence type="ECO:0000313" key="1">
    <source>
        <dbReference type="EMBL" id="KMQ83619.1"/>
    </source>
</evidence>
<dbReference type="Proteomes" id="UP000036403">
    <property type="component" value="Unassembled WGS sequence"/>
</dbReference>